<dbReference type="STRING" id="268407.PWYN_01925"/>
<reference evidence="3 4" key="1">
    <citation type="submission" date="2014-08" db="EMBL/GenBank/DDBJ databases">
        <authorList>
            <person name="den Bakker H.C."/>
        </authorList>
    </citation>
    <scope>NUCLEOTIDE SEQUENCE [LARGE SCALE GENOMIC DNA]</scope>
    <source>
        <strain evidence="3 4">DSM 18334</strain>
    </source>
</reference>
<feature type="transmembrane region" description="Helical" evidence="1">
    <location>
        <begin position="6"/>
        <end position="27"/>
    </location>
</feature>
<proteinExistence type="predicted"/>
<evidence type="ECO:0000256" key="1">
    <source>
        <dbReference type="SAM" id="Phobius"/>
    </source>
</evidence>
<keyword evidence="1" id="KW-0812">Transmembrane</keyword>
<feature type="domain" description="DUF5652" evidence="2">
    <location>
        <begin position="7"/>
        <end position="59"/>
    </location>
</feature>
<keyword evidence="4" id="KW-1185">Reference proteome</keyword>
<dbReference type="EMBL" id="JQCR01000001">
    <property type="protein sequence ID" value="KGE20942.1"/>
    <property type="molecule type" value="Genomic_DNA"/>
</dbReference>
<gene>
    <name evidence="3" type="ORF">PWYN_01925</name>
</gene>
<accession>A0A098MHB5</accession>
<organism evidence="3 4">
    <name type="scientific">Paenibacillus wynnii</name>
    <dbReference type="NCBI Taxonomy" id="268407"/>
    <lineage>
        <taxon>Bacteria</taxon>
        <taxon>Bacillati</taxon>
        <taxon>Bacillota</taxon>
        <taxon>Bacilli</taxon>
        <taxon>Bacillales</taxon>
        <taxon>Paenibacillaceae</taxon>
        <taxon>Paenibacillus</taxon>
    </lineage>
</organism>
<protein>
    <recommendedName>
        <fullName evidence="2">DUF5652 domain-containing protein</fullName>
    </recommendedName>
</protein>
<evidence type="ECO:0000313" key="4">
    <source>
        <dbReference type="Proteomes" id="UP000029734"/>
    </source>
</evidence>
<keyword evidence="1" id="KW-1133">Transmembrane helix</keyword>
<keyword evidence="1" id="KW-0472">Membrane</keyword>
<evidence type="ECO:0000313" key="3">
    <source>
        <dbReference type="EMBL" id="KGE20942.1"/>
    </source>
</evidence>
<dbReference type="AlphaFoldDB" id="A0A098MHB5"/>
<dbReference type="OrthoDB" id="2353968at2"/>
<dbReference type="RefSeq" id="WP_036647753.1">
    <property type="nucleotide sequence ID" value="NZ_JQCR01000001.1"/>
</dbReference>
<dbReference type="Pfam" id="PF18893">
    <property type="entry name" value="DUF5652"/>
    <property type="match status" value="1"/>
</dbReference>
<sequence length="71" mass="8171">MNELREIPIVFIFLIVLAAMLQGTCLFRNARKRGKRAWFWGLWGVTTIPMPSVVYLLVVVLPDLRRKGIEG</sequence>
<dbReference type="Proteomes" id="UP000029734">
    <property type="component" value="Unassembled WGS sequence"/>
</dbReference>
<evidence type="ECO:0000259" key="2">
    <source>
        <dbReference type="Pfam" id="PF18893"/>
    </source>
</evidence>
<comment type="caution">
    <text evidence="3">The sequence shown here is derived from an EMBL/GenBank/DDBJ whole genome shotgun (WGS) entry which is preliminary data.</text>
</comment>
<feature type="transmembrane region" description="Helical" evidence="1">
    <location>
        <begin position="39"/>
        <end position="61"/>
    </location>
</feature>
<name>A0A098MHB5_9BACL</name>
<reference evidence="3 4" key="2">
    <citation type="submission" date="2014-10" db="EMBL/GenBank/DDBJ databases">
        <title>Comparative genomics of the Paenibacillus odorifer group.</title>
        <authorList>
            <person name="Tsai Y.-C."/>
            <person name="Martin N."/>
            <person name="Korlach J."/>
            <person name="Wiedmann M."/>
        </authorList>
    </citation>
    <scope>NUCLEOTIDE SEQUENCE [LARGE SCALE GENOMIC DNA]</scope>
    <source>
        <strain evidence="3 4">DSM 18334</strain>
    </source>
</reference>
<dbReference type="InterPro" id="IPR043712">
    <property type="entry name" value="DUF5652"/>
</dbReference>